<evidence type="ECO:0000259" key="9">
    <source>
        <dbReference type="SMART" id="SM00846"/>
    </source>
</evidence>
<dbReference type="Gene3D" id="3.40.50.720">
    <property type="entry name" value="NAD(P)-binding Rossmann-like Domain"/>
    <property type="match status" value="1"/>
</dbReference>
<evidence type="ECO:0000256" key="3">
    <source>
        <dbReference type="ARBA" id="ARBA00013119"/>
    </source>
</evidence>
<dbReference type="Proteomes" id="UP000006813">
    <property type="component" value="Unassembled WGS sequence"/>
</dbReference>
<organism evidence="10 11">
    <name type="scientific">Heterocephalus glaber</name>
    <name type="common">Naked mole rat</name>
    <dbReference type="NCBI Taxonomy" id="10181"/>
    <lineage>
        <taxon>Eukaryota</taxon>
        <taxon>Metazoa</taxon>
        <taxon>Chordata</taxon>
        <taxon>Craniata</taxon>
        <taxon>Vertebrata</taxon>
        <taxon>Euteleostomi</taxon>
        <taxon>Mammalia</taxon>
        <taxon>Eutheria</taxon>
        <taxon>Euarchontoglires</taxon>
        <taxon>Glires</taxon>
        <taxon>Rodentia</taxon>
        <taxon>Hystricomorpha</taxon>
        <taxon>Bathyergidae</taxon>
        <taxon>Heterocephalus</taxon>
    </lineage>
</organism>
<dbReference type="InterPro" id="IPR036291">
    <property type="entry name" value="NAD(P)-bd_dom_sf"/>
</dbReference>
<keyword evidence="6" id="KW-0520">NAD</keyword>
<evidence type="ECO:0000256" key="8">
    <source>
        <dbReference type="ARBA" id="ARBA00047698"/>
    </source>
</evidence>
<dbReference type="PANTHER" id="PTHR10836:SF111">
    <property type="entry name" value="GLYCERALDEHYDE-3-PHOSPHATE DEHYDROGENASE"/>
    <property type="match status" value="1"/>
</dbReference>
<dbReference type="EMBL" id="JH166517">
    <property type="protein sequence ID" value="EHA99495.1"/>
    <property type="molecule type" value="Genomic_DNA"/>
</dbReference>
<keyword evidence="7" id="KW-0324">Glycolysis</keyword>
<proteinExistence type="inferred from homology"/>
<dbReference type="Pfam" id="PF00044">
    <property type="entry name" value="Gp_dh_N"/>
    <property type="match status" value="1"/>
</dbReference>
<comment type="catalytic activity">
    <reaction evidence="8">
        <text>D-glyceraldehyde 3-phosphate + phosphate + NAD(+) = (2R)-3-phospho-glyceroyl phosphate + NADH + H(+)</text>
        <dbReference type="Rhea" id="RHEA:10300"/>
        <dbReference type="ChEBI" id="CHEBI:15378"/>
        <dbReference type="ChEBI" id="CHEBI:43474"/>
        <dbReference type="ChEBI" id="CHEBI:57540"/>
        <dbReference type="ChEBI" id="CHEBI:57604"/>
        <dbReference type="ChEBI" id="CHEBI:57945"/>
        <dbReference type="ChEBI" id="CHEBI:59776"/>
        <dbReference type="EC" id="1.2.1.12"/>
    </reaction>
</comment>
<evidence type="ECO:0000256" key="5">
    <source>
        <dbReference type="ARBA" id="ARBA00023002"/>
    </source>
</evidence>
<evidence type="ECO:0000313" key="11">
    <source>
        <dbReference type="Proteomes" id="UP000006813"/>
    </source>
</evidence>
<protein>
    <recommendedName>
        <fullName evidence="3">glyceraldehyde-3-phosphate dehydrogenase (phosphorylating)</fullName>
        <ecNumber evidence="3">1.2.1.12</ecNumber>
    </recommendedName>
</protein>
<dbReference type="SUPFAM" id="SSF51735">
    <property type="entry name" value="NAD(P)-binding Rossmann-fold domains"/>
    <property type="match status" value="1"/>
</dbReference>
<keyword evidence="5" id="KW-0560">Oxidoreductase</keyword>
<comment type="pathway">
    <text evidence="1">Carbohydrate degradation; glycolysis; pyruvate from D-glyceraldehyde 3-phosphate: step 1/5.</text>
</comment>
<dbReference type="GO" id="GO:0004365">
    <property type="term" value="F:glyceraldehyde-3-phosphate dehydrogenase (NAD+) (phosphorylating) activity"/>
    <property type="evidence" value="ECO:0007669"/>
    <property type="project" value="UniProtKB-EC"/>
</dbReference>
<dbReference type="AlphaFoldDB" id="G5AR35"/>
<feature type="domain" description="Glyceraldehyde 3-phosphate dehydrogenase NAD(P) binding" evidence="9">
    <location>
        <begin position="43"/>
        <end position="173"/>
    </location>
</feature>
<evidence type="ECO:0000256" key="4">
    <source>
        <dbReference type="ARBA" id="ARBA00022490"/>
    </source>
</evidence>
<evidence type="ECO:0000256" key="2">
    <source>
        <dbReference type="ARBA" id="ARBA00007406"/>
    </source>
</evidence>
<dbReference type="EC" id="1.2.1.12" evidence="3"/>
<dbReference type="GO" id="GO:0005829">
    <property type="term" value="C:cytosol"/>
    <property type="evidence" value="ECO:0007669"/>
    <property type="project" value="TreeGrafter"/>
</dbReference>
<dbReference type="InterPro" id="IPR020828">
    <property type="entry name" value="GlycerAld_3-P_DH_NAD(P)-bd"/>
</dbReference>
<dbReference type="SMART" id="SM00846">
    <property type="entry name" value="Gp_dh_N"/>
    <property type="match status" value="1"/>
</dbReference>
<evidence type="ECO:0000256" key="1">
    <source>
        <dbReference type="ARBA" id="ARBA00004869"/>
    </source>
</evidence>
<evidence type="ECO:0000256" key="6">
    <source>
        <dbReference type="ARBA" id="ARBA00023027"/>
    </source>
</evidence>
<accession>G5AR35</accession>
<dbReference type="GO" id="GO:0006096">
    <property type="term" value="P:glycolytic process"/>
    <property type="evidence" value="ECO:0007669"/>
    <property type="project" value="UniProtKB-KW"/>
</dbReference>
<comment type="similarity">
    <text evidence="2">Belongs to the glyceraldehyde-3-phosphate dehydrogenase family.</text>
</comment>
<name>G5AR35_HETGA</name>
<gene>
    <name evidence="10" type="ORF">GW7_02696</name>
</gene>
<dbReference type="STRING" id="10181.G5AR35"/>
<reference evidence="10 11" key="1">
    <citation type="journal article" date="2011" name="Nature">
        <title>Genome sequencing reveals insights into physiology and longevity of the naked mole rat.</title>
        <authorList>
            <person name="Kim E.B."/>
            <person name="Fang X."/>
            <person name="Fushan A.A."/>
            <person name="Huang Z."/>
            <person name="Lobanov A.V."/>
            <person name="Han L."/>
            <person name="Marino S.M."/>
            <person name="Sun X."/>
            <person name="Turanov A.A."/>
            <person name="Yang P."/>
            <person name="Yim S.H."/>
            <person name="Zhao X."/>
            <person name="Kasaikina M.V."/>
            <person name="Stoletzki N."/>
            <person name="Peng C."/>
            <person name="Polak P."/>
            <person name="Xiong Z."/>
            <person name="Kiezun A."/>
            <person name="Zhu Y."/>
            <person name="Chen Y."/>
            <person name="Kryukov G.V."/>
            <person name="Zhang Q."/>
            <person name="Peshkin L."/>
            <person name="Yang L."/>
            <person name="Bronson R.T."/>
            <person name="Buffenstein R."/>
            <person name="Wang B."/>
            <person name="Han C."/>
            <person name="Li Q."/>
            <person name="Chen L."/>
            <person name="Zhao W."/>
            <person name="Sunyaev S.R."/>
            <person name="Park T.J."/>
            <person name="Zhang G."/>
            <person name="Wang J."/>
            <person name="Gladyshev V.N."/>
        </authorList>
    </citation>
    <scope>NUCLEOTIDE SEQUENCE [LARGE SCALE GENOMIC DNA]</scope>
</reference>
<dbReference type="InParanoid" id="G5AR35"/>
<dbReference type="PANTHER" id="PTHR10836">
    <property type="entry name" value="GLYCERALDEHYDE 3-PHOSPHATE DEHYDROGENASE"/>
    <property type="match status" value="1"/>
</dbReference>
<sequence>MAGNVSWVNVFSRGNGIHCVKSDRCIFSFSASVSLIYDDEGQMKRFGHSGCLVTRVAFNFSNVDIVLINDLFLDLNHMFYMFQYNFTHLKFNGTVKAENRKTHLHFNPSGATYHHKVGDAVAEHVESTDVLIPMKKAKWPLLHLNGEAQRVLISALSAEVLVFVVDMNHEKHHDSSG</sequence>
<evidence type="ECO:0000256" key="7">
    <source>
        <dbReference type="ARBA" id="ARBA00023152"/>
    </source>
</evidence>
<dbReference type="InterPro" id="IPR020831">
    <property type="entry name" value="GlycerAld/Erythrose_P_DH"/>
</dbReference>
<keyword evidence="4" id="KW-0963">Cytoplasm</keyword>
<evidence type="ECO:0000313" key="10">
    <source>
        <dbReference type="EMBL" id="EHA99495.1"/>
    </source>
</evidence>
<dbReference type="GO" id="GO:0051287">
    <property type="term" value="F:NAD binding"/>
    <property type="evidence" value="ECO:0007669"/>
    <property type="project" value="InterPro"/>
</dbReference>